<evidence type="ECO:0000256" key="1">
    <source>
        <dbReference type="SAM" id="MobiDB-lite"/>
    </source>
</evidence>
<dbReference type="AlphaFoldDB" id="A0A8J3Y7D7"/>
<keyword evidence="2" id="KW-0812">Transmembrane</keyword>
<accession>A0A8J3Y7D7</accession>
<keyword evidence="2" id="KW-1133">Transmembrane helix</keyword>
<feature type="region of interest" description="Disordered" evidence="1">
    <location>
        <begin position="1"/>
        <end position="20"/>
    </location>
</feature>
<reference evidence="3" key="1">
    <citation type="submission" date="2021-01" db="EMBL/GenBank/DDBJ databases">
        <title>Whole genome shotgun sequence of Spirilliplanes yamanashiensis NBRC 15828.</title>
        <authorList>
            <person name="Komaki H."/>
            <person name="Tamura T."/>
        </authorList>
    </citation>
    <scope>NUCLEOTIDE SEQUENCE</scope>
    <source>
        <strain evidence="3">NBRC 15828</strain>
    </source>
</reference>
<evidence type="ECO:0000313" key="3">
    <source>
        <dbReference type="EMBL" id="GIJ02739.1"/>
    </source>
</evidence>
<feature type="transmembrane region" description="Helical" evidence="2">
    <location>
        <begin position="73"/>
        <end position="100"/>
    </location>
</feature>
<comment type="caution">
    <text evidence="3">The sequence shown here is derived from an EMBL/GenBank/DDBJ whole genome shotgun (WGS) entry which is preliminary data.</text>
</comment>
<feature type="region of interest" description="Disordered" evidence="1">
    <location>
        <begin position="220"/>
        <end position="293"/>
    </location>
</feature>
<evidence type="ECO:0000313" key="4">
    <source>
        <dbReference type="Proteomes" id="UP000652013"/>
    </source>
</evidence>
<sequence length="293" mass="28881">MTYAVPATTPSPGPPAPTRRPAAVTAASALLAAMGAAGLVYAVAMLAITPAVVDRFRRVAARTGSGAADADGFVTLLTAVSWVGLLLAVVLAAVLAAASVGLRRGRRGARTATYVVCGLGLAGGGGSAVAVAVQRGLGTDLPGEGLGPALTAAYPAGWVGLNIALALLQILGYALVALLLATGSGTWFDRWRPGAPTWGAGRPVCAPPAPAGWAPPGVATWPPPAWTPPGPAGPPPPAPHPFVGYPGIANGQPAPPAPSGPPPLPPDALDWARPADPPPTPEAPAAPEPSPDR</sequence>
<organism evidence="3 4">
    <name type="scientific">Spirilliplanes yamanashiensis</name>
    <dbReference type="NCBI Taxonomy" id="42233"/>
    <lineage>
        <taxon>Bacteria</taxon>
        <taxon>Bacillati</taxon>
        <taxon>Actinomycetota</taxon>
        <taxon>Actinomycetes</taxon>
        <taxon>Micromonosporales</taxon>
        <taxon>Micromonosporaceae</taxon>
        <taxon>Spirilliplanes</taxon>
    </lineage>
</organism>
<feature type="compositionally biased region" description="Pro residues" evidence="1">
    <location>
        <begin position="9"/>
        <end position="18"/>
    </location>
</feature>
<dbReference type="Proteomes" id="UP000652013">
    <property type="component" value="Unassembled WGS sequence"/>
</dbReference>
<protein>
    <submittedName>
        <fullName evidence="3">Uncharacterized protein</fullName>
    </submittedName>
</protein>
<keyword evidence="2" id="KW-0472">Membrane</keyword>
<keyword evidence="4" id="KW-1185">Reference proteome</keyword>
<dbReference type="RefSeq" id="WP_203938031.1">
    <property type="nucleotide sequence ID" value="NZ_BAAAGJ010000009.1"/>
</dbReference>
<gene>
    <name evidence="3" type="ORF">Sya03_20910</name>
</gene>
<proteinExistence type="predicted"/>
<feature type="compositionally biased region" description="Pro residues" evidence="1">
    <location>
        <begin position="221"/>
        <end position="240"/>
    </location>
</feature>
<feature type="transmembrane region" description="Helical" evidence="2">
    <location>
        <begin position="153"/>
        <end position="181"/>
    </location>
</feature>
<dbReference type="EMBL" id="BOOY01000014">
    <property type="protein sequence ID" value="GIJ02739.1"/>
    <property type="molecule type" value="Genomic_DNA"/>
</dbReference>
<feature type="compositionally biased region" description="Pro residues" evidence="1">
    <location>
        <begin position="253"/>
        <end position="266"/>
    </location>
</feature>
<feature type="transmembrane region" description="Helical" evidence="2">
    <location>
        <begin position="29"/>
        <end position="53"/>
    </location>
</feature>
<evidence type="ECO:0000256" key="2">
    <source>
        <dbReference type="SAM" id="Phobius"/>
    </source>
</evidence>
<feature type="transmembrane region" description="Helical" evidence="2">
    <location>
        <begin position="112"/>
        <end position="133"/>
    </location>
</feature>
<name>A0A8J3Y7D7_9ACTN</name>
<feature type="compositionally biased region" description="Pro residues" evidence="1">
    <location>
        <begin position="275"/>
        <end position="293"/>
    </location>
</feature>